<name>A0A1E3X727_9BACT</name>
<feature type="transmembrane region" description="Helical" evidence="1">
    <location>
        <begin position="130"/>
        <end position="149"/>
    </location>
</feature>
<sequence>MSTLATLSYGEQFTRRRIELFEANQFILLKNDIKTAEEIRKRALNQTIDLAKQWAYFLGGTNAESIRSKTEEKIKVIQNDNSLDVSRKLDHVEKIWKENQEAAFQRIAQAHKEWHDNEDKMKQLTNNRKWWNGLFAWLQIMGLILFSGAEVFNKLIKSKSGNTIPI</sequence>
<evidence type="ECO:0000313" key="2">
    <source>
        <dbReference type="EMBL" id="ODS31349.1"/>
    </source>
</evidence>
<evidence type="ECO:0000313" key="3">
    <source>
        <dbReference type="Proteomes" id="UP000094056"/>
    </source>
</evidence>
<dbReference type="Proteomes" id="UP000094056">
    <property type="component" value="Unassembled WGS sequence"/>
</dbReference>
<keyword evidence="1" id="KW-1133">Transmembrane helix</keyword>
<accession>A0A1E3X727</accession>
<reference evidence="2 3" key="1">
    <citation type="submission" date="2016-07" db="EMBL/GenBank/DDBJ databases">
        <title>Draft genome of Scalindua rubra, obtained from a brine-seawater interface in the Red Sea, sheds light on salt adaptation in anammox bacteria.</title>
        <authorList>
            <person name="Speth D.R."/>
            <person name="Lagkouvardos I."/>
            <person name="Wang Y."/>
            <person name="Qian P.-Y."/>
            <person name="Dutilh B.E."/>
            <person name="Jetten M.S."/>
        </authorList>
    </citation>
    <scope>NUCLEOTIDE SEQUENCE [LARGE SCALE GENOMIC DNA]</scope>
    <source>
        <strain evidence="2">BSI-1</strain>
    </source>
</reference>
<dbReference type="AlphaFoldDB" id="A0A1E3X727"/>
<protein>
    <submittedName>
        <fullName evidence="2">Uncharacterized protein</fullName>
    </submittedName>
</protein>
<keyword evidence="1" id="KW-0472">Membrane</keyword>
<comment type="caution">
    <text evidence="2">The sequence shown here is derived from an EMBL/GenBank/DDBJ whole genome shotgun (WGS) entry which is preliminary data.</text>
</comment>
<gene>
    <name evidence="2" type="ORF">SCARUB_03544</name>
</gene>
<keyword evidence="1" id="KW-0812">Transmembrane</keyword>
<organism evidence="2 3">
    <name type="scientific">Candidatus Scalindua rubra</name>
    <dbReference type="NCBI Taxonomy" id="1872076"/>
    <lineage>
        <taxon>Bacteria</taxon>
        <taxon>Pseudomonadati</taxon>
        <taxon>Planctomycetota</taxon>
        <taxon>Candidatus Brocadiia</taxon>
        <taxon>Candidatus Brocadiales</taxon>
        <taxon>Candidatus Scalinduaceae</taxon>
        <taxon>Candidatus Scalindua</taxon>
    </lineage>
</organism>
<proteinExistence type="predicted"/>
<evidence type="ECO:0000256" key="1">
    <source>
        <dbReference type="SAM" id="Phobius"/>
    </source>
</evidence>
<dbReference type="EMBL" id="MAYW01000125">
    <property type="protein sequence ID" value="ODS31349.1"/>
    <property type="molecule type" value="Genomic_DNA"/>
</dbReference>